<evidence type="ECO:0000256" key="3">
    <source>
        <dbReference type="ARBA" id="ARBA00022679"/>
    </source>
</evidence>
<dbReference type="PANTHER" id="PTHR34388">
    <property type="entry name" value="DNA POLYMERASE III SUBUNIT DELTA"/>
    <property type="match status" value="1"/>
</dbReference>
<dbReference type="GO" id="GO:0003887">
    <property type="term" value="F:DNA-directed DNA polymerase activity"/>
    <property type="evidence" value="ECO:0007669"/>
    <property type="project" value="UniProtKB-KW"/>
</dbReference>
<keyword evidence="5" id="KW-0235">DNA replication</keyword>
<evidence type="ECO:0000259" key="9">
    <source>
        <dbReference type="Pfam" id="PF06144"/>
    </source>
</evidence>
<accession>A0A429Z4U4</accession>
<keyword evidence="4" id="KW-0548">Nucleotidyltransferase</keyword>
<evidence type="ECO:0000256" key="8">
    <source>
        <dbReference type="ARBA" id="ARBA00049244"/>
    </source>
</evidence>
<dbReference type="GO" id="GO:0003677">
    <property type="term" value="F:DNA binding"/>
    <property type="evidence" value="ECO:0007669"/>
    <property type="project" value="InterPro"/>
</dbReference>
<dbReference type="InterPro" id="IPR027417">
    <property type="entry name" value="P-loop_NTPase"/>
</dbReference>
<dbReference type="Gene3D" id="1.20.272.10">
    <property type="match status" value="1"/>
</dbReference>
<dbReference type="EMBL" id="PXZH01000006">
    <property type="protein sequence ID" value="RST88707.1"/>
    <property type="molecule type" value="Genomic_DNA"/>
</dbReference>
<evidence type="ECO:0000256" key="6">
    <source>
        <dbReference type="ARBA" id="ARBA00022932"/>
    </source>
</evidence>
<dbReference type="Pfam" id="PF21694">
    <property type="entry name" value="DNA_pol3_delta_C"/>
    <property type="match status" value="1"/>
</dbReference>
<dbReference type="NCBIfam" id="TIGR01128">
    <property type="entry name" value="holA"/>
    <property type="match status" value="1"/>
</dbReference>
<dbReference type="RefSeq" id="WP_125943800.1">
    <property type="nucleotide sequence ID" value="NZ_PXZH01000006.1"/>
</dbReference>
<dbReference type="SUPFAM" id="SSF48019">
    <property type="entry name" value="post-AAA+ oligomerization domain-like"/>
    <property type="match status" value="1"/>
</dbReference>
<keyword evidence="3" id="KW-0808">Transferase</keyword>
<dbReference type="AlphaFoldDB" id="A0A429Z4U4"/>
<keyword evidence="12" id="KW-1185">Reference proteome</keyword>
<dbReference type="InterPro" id="IPR010372">
    <property type="entry name" value="DNA_pol3_delta_N"/>
</dbReference>
<comment type="caution">
    <text evidence="11">The sequence shown here is derived from an EMBL/GenBank/DDBJ whole genome shotgun (WGS) entry which is preliminary data.</text>
</comment>
<sequence length="340" mass="39206">MSFQTELAKIKQNKLAPIYLLQGTEKFLADQFLEQLVNQLGLIDDEMNKIVFDMESTPLSEGIEEATSAPFFGEYRLVMLDHPYFLTGDKRTGMPEHHLEELLAYLKNPLESTILVMIAGYPKLDERKKVVKELKKTATLIDVSPMEEKQVREYVAHYIAGEGYDISPEAYRLLLERTNMDFSQLMAELDKLFLTGMPTKKITRYMVESLVPKTLEQNIFDMTSYVLKKDTKEALNLYHDLVRQGEETIKINSILISQVRLLLHVQLLGKRGYPQKNMAQLLKVHPYRIKLAIQQAKHFQFASLASVLDELIENDYGMKTGMMDKELLFELFLLKTASLL</sequence>
<evidence type="ECO:0000256" key="2">
    <source>
        <dbReference type="ARBA" id="ARBA00017703"/>
    </source>
</evidence>
<dbReference type="GO" id="GO:0009360">
    <property type="term" value="C:DNA polymerase III complex"/>
    <property type="evidence" value="ECO:0007669"/>
    <property type="project" value="InterPro"/>
</dbReference>
<evidence type="ECO:0000256" key="7">
    <source>
        <dbReference type="ARBA" id="ARBA00034754"/>
    </source>
</evidence>
<dbReference type="InterPro" id="IPR008921">
    <property type="entry name" value="DNA_pol3_clamp-load_cplx_C"/>
</dbReference>
<evidence type="ECO:0000313" key="12">
    <source>
        <dbReference type="Proteomes" id="UP000277864"/>
    </source>
</evidence>
<keyword evidence="6" id="KW-0239">DNA-directed DNA polymerase</keyword>
<organism evidence="11 12">
    <name type="scientific">Vagococcus humatus</name>
    <dbReference type="NCBI Taxonomy" id="1889241"/>
    <lineage>
        <taxon>Bacteria</taxon>
        <taxon>Bacillati</taxon>
        <taxon>Bacillota</taxon>
        <taxon>Bacilli</taxon>
        <taxon>Lactobacillales</taxon>
        <taxon>Enterococcaceae</taxon>
        <taxon>Vagococcus</taxon>
    </lineage>
</organism>
<proteinExistence type="inferred from homology"/>
<dbReference type="GO" id="GO:0006261">
    <property type="term" value="P:DNA-templated DNA replication"/>
    <property type="evidence" value="ECO:0007669"/>
    <property type="project" value="TreeGrafter"/>
</dbReference>
<evidence type="ECO:0000313" key="11">
    <source>
        <dbReference type="EMBL" id="RST88707.1"/>
    </source>
</evidence>
<dbReference type="InterPro" id="IPR048466">
    <property type="entry name" value="DNA_pol3_delta-like_C"/>
</dbReference>
<name>A0A429Z4U4_9ENTE</name>
<dbReference type="OrthoDB" id="9775929at2"/>
<comment type="catalytic activity">
    <reaction evidence="8">
        <text>DNA(n) + a 2'-deoxyribonucleoside 5'-triphosphate = DNA(n+1) + diphosphate</text>
        <dbReference type="Rhea" id="RHEA:22508"/>
        <dbReference type="Rhea" id="RHEA-COMP:17339"/>
        <dbReference type="Rhea" id="RHEA-COMP:17340"/>
        <dbReference type="ChEBI" id="CHEBI:33019"/>
        <dbReference type="ChEBI" id="CHEBI:61560"/>
        <dbReference type="ChEBI" id="CHEBI:173112"/>
        <dbReference type="EC" id="2.7.7.7"/>
    </reaction>
</comment>
<protein>
    <recommendedName>
        <fullName evidence="2">DNA polymerase III subunit delta</fullName>
        <ecNumber evidence="1">2.7.7.7</ecNumber>
    </recommendedName>
</protein>
<dbReference type="Proteomes" id="UP000277864">
    <property type="component" value="Unassembled WGS sequence"/>
</dbReference>
<dbReference type="PANTHER" id="PTHR34388:SF1">
    <property type="entry name" value="DNA POLYMERASE III SUBUNIT DELTA"/>
    <property type="match status" value="1"/>
</dbReference>
<comment type="similarity">
    <text evidence="7">Belongs to the DNA polymerase HolA subunit family.</text>
</comment>
<evidence type="ECO:0000256" key="5">
    <source>
        <dbReference type="ARBA" id="ARBA00022705"/>
    </source>
</evidence>
<feature type="domain" description="DNA polymerase III delta N-terminal" evidence="9">
    <location>
        <begin position="19"/>
        <end position="143"/>
    </location>
</feature>
<dbReference type="EC" id="2.7.7.7" evidence="1"/>
<evidence type="ECO:0000256" key="1">
    <source>
        <dbReference type="ARBA" id="ARBA00012417"/>
    </source>
</evidence>
<dbReference type="SUPFAM" id="SSF52540">
    <property type="entry name" value="P-loop containing nucleoside triphosphate hydrolases"/>
    <property type="match status" value="1"/>
</dbReference>
<dbReference type="Gene3D" id="3.40.50.300">
    <property type="entry name" value="P-loop containing nucleotide triphosphate hydrolases"/>
    <property type="match status" value="1"/>
</dbReference>
<dbReference type="InterPro" id="IPR005790">
    <property type="entry name" value="DNA_polIII_delta"/>
</dbReference>
<evidence type="ECO:0000259" key="10">
    <source>
        <dbReference type="Pfam" id="PF21694"/>
    </source>
</evidence>
<evidence type="ECO:0000256" key="4">
    <source>
        <dbReference type="ARBA" id="ARBA00022695"/>
    </source>
</evidence>
<dbReference type="Gene3D" id="1.10.8.60">
    <property type="match status" value="1"/>
</dbReference>
<dbReference type="Pfam" id="PF06144">
    <property type="entry name" value="DNA_pol3_delta"/>
    <property type="match status" value="1"/>
</dbReference>
<reference evidence="11 12" key="1">
    <citation type="submission" date="2018-03" db="EMBL/GenBank/DDBJ databases">
        <authorList>
            <person name="Gulvik C.A."/>
        </authorList>
    </citation>
    <scope>NUCLEOTIDE SEQUENCE [LARGE SCALE GENOMIC DNA]</scope>
    <source>
        <strain evidence="11 12">JCM 31581</strain>
    </source>
</reference>
<gene>
    <name evidence="11" type="ORF">C7P63_08875</name>
</gene>
<feature type="domain" description="DNA polymerase III delta subunit-like C-terminal" evidence="10">
    <location>
        <begin position="216"/>
        <end position="335"/>
    </location>
</feature>